<evidence type="ECO:0000313" key="5">
    <source>
        <dbReference type="EMBL" id="RJE85381.1"/>
    </source>
</evidence>
<comment type="caution">
    <text evidence="5">The sequence shown here is derived from an EMBL/GenBank/DDBJ whole genome shotgun (WGS) entry which is preliminary data.</text>
</comment>
<dbReference type="InterPro" id="IPR000835">
    <property type="entry name" value="HTH_MarR-typ"/>
</dbReference>
<keyword evidence="6" id="KW-1185">Reference proteome</keyword>
<dbReference type="RefSeq" id="WP_119748505.1">
    <property type="nucleotide sequence ID" value="NZ_QZCG01000006.1"/>
</dbReference>
<organism evidence="5 6">
    <name type="scientific">Paracoccus onubensis</name>
    <dbReference type="NCBI Taxonomy" id="1675788"/>
    <lineage>
        <taxon>Bacteria</taxon>
        <taxon>Pseudomonadati</taxon>
        <taxon>Pseudomonadota</taxon>
        <taxon>Alphaproteobacteria</taxon>
        <taxon>Rhodobacterales</taxon>
        <taxon>Paracoccaceae</taxon>
        <taxon>Paracoccus</taxon>
    </lineage>
</organism>
<dbReference type="OrthoDB" id="8906692at2"/>
<feature type="domain" description="HTH marR-type" evidence="4">
    <location>
        <begin position="6"/>
        <end position="138"/>
    </location>
</feature>
<evidence type="ECO:0000259" key="4">
    <source>
        <dbReference type="PROSITE" id="PS50995"/>
    </source>
</evidence>
<evidence type="ECO:0000256" key="1">
    <source>
        <dbReference type="ARBA" id="ARBA00023015"/>
    </source>
</evidence>
<dbReference type="InterPro" id="IPR039422">
    <property type="entry name" value="MarR/SlyA-like"/>
</dbReference>
<keyword evidence="1" id="KW-0805">Transcription regulation</keyword>
<name>A0A418SWU7_9RHOB</name>
<dbReference type="Proteomes" id="UP000284202">
    <property type="component" value="Unassembled WGS sequence"/>
</dbReference>
<proteinExistence type="predicted"/>
<dbReference type="PROSITE" id="PS50995">
    <property type="entry name" value="HTH_MARR_2"/>
    <property type="match status" value="1"/>
</dbReference>
<accession>A0A418SWU7</accession>
<evidence type="ECO:0000256" key="2">
    <source>
        <dbReference type="ARBA" id="ARBA00023125"/>
    </source>
</evidence>
<dbReference type="GO" id="GO:0003700">
    <property type="term" value="F:DNA-binding transcription factor activity"/>
    <property type="evidence" value="ECO:0007669"/>
    <property type="project" value="InterPro"/>
</dbReference>
<keyword evidence="2" id="KW-0238">DNA-binding</keyword>
<dbReference type="PANTHER" id="PTHR33164">
    <property type="entry name" value="TRANSCRIPTIONAL REGULATOR, MARR FAMILY"/>
    <property type="match status" value="1"/>
</dbReference>
<sequence length="148" mass="16651">MPFMLDEFLPYRLNVAATLISRRFAALHQEETGLSIPEWRVMAHLANEGQVSIRDIHARVNLDKSIVSRAAARLEQAGHLRKSGHMQDRRLISLELTPKGQDLMQRLGEIADAFQARLHAELGPEAERFETMLEQLITNAARGNDTAA</sequence>
<dbReference type="PROSITE" id="PS01117">
    <property type="entry name" value="HTH_MARR_1"/>
    <property type="match status" value="1"/>
</dbReference>
<dbReference type="SUPFAM" id="SSF46785">
    <property type="entry name" value="Winged helix' DNA-binding domain"/>
    <property type="match status" value="1"/>
</dbReference>
<dbReference type="GO" id="GO:0006950">
    <property type="term" value="P:response to stress"/>
    <property type="evidence" value="ECO:0007669"/>
    <property type="project" value="TreeGrafter"/>
</dbReference>
<dbReference type="GO" id="GO:0003677">
    <property type="term" value="F:DNA binding"/>
    <property type="evidence" value="ECO:0007669"/>
    <property type="project" value="UniProtKB-KW"/>
</dbReference>
<dbReference type="InterPro" id="IPR036388">
    <property type="entry name" value="WH-like_DNA-bd_sf"/>
</dbReference>
<keyword evidence="3" id="KW-0804">Transcription</keyword>
<dbReference type="Gene3D" id="1.10.10.10">
    <property type="entry name" value="Winged helix-like DNA-binding domain superfamily/Winged helix DNA-binding domain"/>
    <property type="match status" value="1"/>
</dbReference>
<dbReference type="EMBL" id="QZCG01000006">
    <property type="protein sequence ID" value="RJE85381.1"/>
    <property type="molecule type" value="Genomic_DNA"/>
</dbReference>
<protein>
    <submittedName>
        <fullName evidence="5">MarR family transcriptional regulator</fullName>
    </submittedName>
</protein>
<evidence type="ECO:0000256" key="3">
    <source>
        <dbReference type="ARBA" id="ARBA00023163"/>
    </source>
</evidence>
<reference evidence="6" key="1">
    <citation type="submission" date="2018-09" db="EMBL/GenBank/DDBJ databases">
        <title>Acidovorax cavernicola nov. sp. isolated from Gruta de las Maravillas (Aracena, Spain).</title>
        <authorList>
            <person name="Jurado V."/>
            <person name="Gutierrez-Patricio S."/>
            <person name="Gonzalez-Pimentel J.L."/>
            <person name="Miller A.Z."/>
            <person name="Laiz L."/>
            <person name="Saiz-Jimenez C."/>
        </authorList>
    </citation>
    <scope>NUCLEOTIDE SEQUENCE [LARGE SCALE GENOMIC DNA]</scope>
    <source>
        <strain evidence="6">1011MAR3C25</strain>
    </source>
</reference>
<dbReference type="SMART" id="SM00347">
    <property type="entry name" value="HTH_MARR"/>
    <property type="match status" value="1"/>
</dbReference>
<dbReference type="InterPro" id="IPR036390">
    <property type="entry name" value="WH_DNA-bd_sf"/>
</dbReference>
<dbReference type="AlphaFoldDB" id="A0A418SWU7"/>
<evidence type="ECO:0000313" key="6">
    <source>
        <dbReference type="Proteomes" id="UP000284202"/>
    </source>
</evidence>
<gene>
    <name evidence="5" type="ORF">D3P04_10220</name>
</gene>
<dbReference type="Pfam" id="PF01047">
    <property type="entry name" value="MarR"/>
    <property type="match status" value="1"/>
</dbReference>
<dbReference type="PANTHER" id="PTHR33164:SF43">
    <property type="entry name" value="HTH-TYPE TRANSCRIPTIONAL REPRESSOR YETL"/>
    <property type="match status" value="1"/>
</dbReference>
<dbReference type="InterPro" id="IPR023187">
    <property type="entry name" value="Tscrpt_reg_MarR-type_CS"/>
</dbReference>